<reference evidence="2 3" key="1">
    <citation type="submission" date="2019-10" db="EMBL/GenBank/DDBJ databases">
        <title>Nocardioides novel species isolated from the excrement of Marmot.</title>
        <authorList>
            <person name="Zhang G."/>
        </authorList>
    </citation>
    <scope>NUCLEOTIDE SEQUENCE [LARGE SCALE GENOMIC DNA]</scope>
    <source>
        <strain evidence="3">zg-579</strain>
    </source>
</reference>
<evidence type="ECO:0000313" key="2">
    <source>
        <dbReference type="EMBL" id="MTB96546.1"/>
    </source>
</evidence>
<evidence type="ECO:0000259" key="1">
    <source>
        <dbReference type="Pfam" id="PF10081"/>
    </source>
</evidence>
<dbReference type="InterPro" id="IPR027787">
    <property type="entry name" value="Alpha/beta-hydrolase_catalytic"/>
</dbReference>
<comment type="caution">
    <text evidence="2">The sequence shown here is derived from an EMBL/GenBank/DDBJ whole genome shotgun (WGS) entry which is preliminary data.</text>
</comment>
<keyword evidence="3" id="KW-1185">Reference proteome</keyword>
<feature type="domain" description="Alpha/beta-hydrolase catalytic" evidence="1">
    <location>
        <begin position="9"/>
        <end position="100"/>
    </location>
</feature>
<dbReference type="AlphaFoldDB" id="A0A6I3JEB2"/>
<proteinExistence type="predicted"/>
<dbReference type="Proteomes" id="UP000433406">
    <property type="component" value="Unassembled WGS sequence"/>
</dbReference>
<organism evidence="2 3">
    <name type="scientific">Nocardioides marmotae</name>
    <dbReference type="NCBI Taxonomy" id="2663857"/>
    <lineage>
        <taxon>Bacteria</taxon>
        <taxon>Bacillati</taxon>
        <taxon>Actinomycetota</taxon>
        <taxon>Actinomycetes</taxon>
        <taxon>Propionibacteriales</taxon>
        <taxon>Nocardioidaceae</taxon>
        <taxon>Nocardioides</taxon>
    </lineage>
</organism>
<name>A0A6I3JEB2_9ACTN</name>
<protein>
    <recommendedName>
        <fullName evidence="1">Alpha/beta-hydrolase catalytic domain-containing protein</fullName>
    </recommendedName>
</protein>
<dbReference type="Pfam" id="PF10081">
    <property type="entry name" value="Abhydrolase_9"/>
    <property type="match status" value="1"/>
</dbReference>
<sequence length="107" mass="11786">MVGGRGELVGYLQHANDPITWWSWSLAVQRPDWLEEPRAPGVSPSIRWIPGITMLQLGADQMMANDMPAGQGHRFGQEPVWAWAAILPPPGWTEADTARLAEEELGG</sequence>
<accession>A0A6I3JEB2</accession>
<evidence type="ECO:0000313" key="3">
    <source>
        <dbReference type="Proteomes" id="UP000433406"/>
    </source>
</evidence>
<gene>
    <name evidence="2" type="ORF">GGQ22_15835</name>
</gene>
<dbReference type="EMBL" id="WLCI01000016">
    <property type="protein sequence ID" value="MTB96546.1"/>
    <property type="molecule type" value="Genomic_DNA"/>
</dbReference>